<keyword evidence="3" id="KW-1185">Reference proteome</keyword>
<sequence length="220" mass="25668">MPRSQRTTARKAPDASMPNNAPSQISNAQVVDLPDISNLSAAELLQKAIDLWDNALVQYYLTTLVKKMDNRVDERIEQDLRARSVVISGLPEADPDMLSNERQHDLEGKVDQLLGVLDVECTPDKIYRMDNFDRRRPRLIKVVFPTTFYWKRALANARRLRNSPFHDVFIRRSMTNDERRREFELRQLANERNKGCASREWVVYRGELVRRSSLPRSQEN</sequence>
<evidence type="ECO:0000313" key="4">
    <source>
        <dbReference type="WBParaSite" id="NBR_0001698401-mRNA-1"/>
    </source>
</evidence>
<dbReference type="WBParaSite" id="NBR_0001698401-mRNA-1">
    <property type="protein sequence ID" value="NBR_0001698401-mRNA-1"/>
    <property type="gene ID" value="NBR_0001698401"/>
</dbReference>
<proteinExistence type="predicted"/>
<feature type="region of interest" description="Disordered" evidence="1">
    <location>
        <begin position="1"/>
        <end position="23"/>
    </location>
</feature>
<dbReference type="AlphaFoldDB" id="A0A0N4YJ59"/>
<name>A0A0N4YJ59_NIPBR</name>
<gene>
    <name evidence="2" type="ORF">NBR_LOCUS16981</name>
</gene>
<dbReference type="Proteomes" id="UP000271162">
    <property type="component" value="Unassembled WGS sequence"/>
</dbReference>
<evidence type="ECO:0000313" key="3">
    <source>
        <dbReference type="Proteomes" id="UP000271162"/>
    </source>
</evidence>
<organism evidence="4">
    <name type="scientific">Nippostrongylus brasiliensis</name>
    <name type="common">Rat hookworm</name>
    <dbReference type="NCBI Taxonomy" id="27835"/>
    <lineage>
        <taxon>Eukaryota</taxon>
        <taxon>Metazoa</taxon>
        <taxon>Ecdysozoa</taxon>
        <taxon>Nematoda</taxon>
        <taxon>Chromadorea</taxon>
        <taxon>Rhabditida</taxon>
        <taxon>Rhabditina</taxon>
        <taxon>Rhabditomorpha</taxon>
        <taxon>Strongyloidea</taxon>
        <taxon>Heligmosomidae</taxon>
        <taxon>Nippostrongylus</taxon>
    </lineage>
</organism>
<dbReference type="OMA" id="NERNKGC"/>
<dbReference type="STRING" id="27835.A0A0N4YJ59"/>
<reference evidence="2 3" key="2">
    <citation type="submission" date="2018-11" db="EMBL/GenBank/DDBJ databases">
        <authorList>
            <consortium name="Pathogen Informatics"/>
        </authorList>
    </citation>
    <scope>NUCLEOTIDE SEQUENCE [LARGE SCALE GENOMIC DNA]</scope>
</reference>
<protein>
    <submittedName>
        <fullName evidence="2 4">Uncharacterized protein</fullName>
    </submittedName>
</protein>
<dbReference type="EMBL" id="UYSL01022497">
    <property type="protein sequence ID" value="VDL80594.1"/>
    <property type="molecule type" value="Genomic_DNA"/>
</dbReference>
<accession>A0A0N4YJ59</accession>
<evidence type="ECO:0000256" key="1">
    <source>
        <dbReference type="SAM" id="MobiDB-lite"/>
    </source>
</evidence>
<evidence type="ECO:0000313" key="2">
    <source>
        <dbReference type="EMBL" id="VDL80594.1"/>
    </source>
</evidence>
<reference evidence="4" key="1">
    <citation type="submission" date="2017-02" db="UniProtKB">
        <authorList>
            <consortium name="WormBaseParasite"/>
        </authorList>
    </citation>
    <scope>IDENTIFICATION</scope>
</reference>